<dbReference type="GO" id="GO:0006820">
    <property type="term" value="P:monoatomic anion transport"/>
    <property type="evidence" value="ECO:0007669"/>
    <property type="project" value="InterPro"/>
</dbReference>
<feature type="transmembrane region" description="Helical" evidence="9">
    <location>
        <begin position="622"/>
        <end position="642"/>
    </location>
</feature>
<dbReference type="Pfam" id="PF00955">
    <property type="entry name" value="HCO3_cotransp"/>
    <property type="match status" value="2"/>
</dbReference>
<sequence>MSLETNNIDKNSKETYYNQENERILLLLRSNTVHQPKIFHEEIRGKLDIKNYISNASIIINEKSTSFQDILINIVSEISFNNKLKTLSYHNDVKEKLFNHTHLSSPEGDEEVLQFKNLITSLKINGDNIFMDQRCLTLYCNIDNLNDIYIGITKLEKPTNFGPSLESLQFISLILTPTMVKETKKSFEIAKTIGTIMSYDYLRLNLEKINNKKEFRDEIISFGKNLIINNHIIKKKDNNKSTNFKWRPILCIIDDFRCRWKHYPSDFYDGIVDYYSINKSISSTVYLFLTILLTTIALGMLNDENTNSLFGVKQQILSQIIGGIFFAITGGQLFLVVLSTAPISICISIIYQISIQYNFNFYHLYTWIGIYTSSYLLILSLVQASFIMKYAKQSLEELFGLFISFALIIKSSKAILFSITRYDKECHNPNDILSCDRSSGLLFIMMVFGTFFISMWLFSFRLTNYLKKFFRNFVADYSLPVAILIMTILAQTIFKDIPKETFTFNENSPLINITKFWNLSQEGHLLALQLAIPIAILFFMDQLIVTRTVDNDANNLKKGSSVNWDLFIVSILNCILSILNLPWMHGALPQSYLHLRALADVEERIVDGVSIEVITKNRESRLSILLSHILMIPTFFFFISYFKLIPVSVYHGLFLNMAFTSMIGNKLIDRILLIFTQQHSYPPTNYIRKVPQFQVHLFTIIEIIQLLLLICVGFSGKPFLELSFPLITFLFIPLRLWILPLFFNKTTYLHILDGKHQPSYLIL</sequence>
<dbReference type="SUPFAM" id="SSF55804">
    <property type="entry name" value="Phoshotransferase/anion transport protein"/>
    <property type="match status" value="1"/>
</dbReference>
<feature type="transmembrane region" description="Helical" evidence="9">
    <location>
        <begin position="722"/>
        <end position="743"/>
    </location>
</feature>
<dbReference type="Gene3D" id="1.10.287.570">
    <property type="entry name" value="Helical hairpin bin"/>
    <property type="match status" value="1"/>
</dbReference>
<dbReference type="GO" id="GO:0016323">
    <property type="term" value="C:basolateral plasma membrane"/>
    <property type="evidence" value="ECO:0007669"/>
    <property type="project" value="TreeGrafter"/>
</dbReference>
<evidence type="ECO:0000256" key="8">
    <source>
        <dbReference type="ARBA" id="ARBA00023136"/>
    </source>
</evidence>
<feature type="transmembrane region" description="Helical" evidence="9">
    <location>
        <begin position="564"/>
        <end position="583"/>
    </location>
</feature>
<keyword evidence="3" id="KW-0813">Transport</keyword>
<evidence type="ECO:0000256" key="4">
    <source>
        <dbReference type="ARBA" id="ARBA00022475"/>
    </source>
</evidence>
<feature type="domain" description="Bicarbonate transporter-like transmembrane" evidence="10">
    <location>
        <begin position="251"/>
        <end position="424"/>
    </location>
</feature>
<keyword evidence="8 9" id="KW-0472">Membrane</keyword>
<feature type="transmembrane region" description="Helical" evidence="9">
    <location>
        <begin position="477"/>
        <end position="494"/>
    </location>
</feature>
<comment type="similarity">
    <text evidence="2">Belongs to the anion exchanger (TC 2.A.31) family.</text>
</comment>
<feature type="domain" description="Bicarbonate transporter-like transmembrane" evidence="10">
    <location>
        <begin position="432"/>
        <end position="756"/>
    </location>
</feature>
<dbReference type="PANTHER" id="PTHR11453:SF121">
    <property type="entry name" value="ANION TRANSPORTER ABTS-2"/>
    <property type="match status" value="1"/>
</dbReference>
<name>A0A0N4ZME0_PARTI</name>
<feature type="transmembrane region" description="Helical" evidence="9">
    <location>
        <begin position="362"/>
        <end position="386"/>
    </location>
</feature>
<dbReference type="PANTHER" id="PTHR11453">
    <property type="entry name" value="ANION EXCHANGE PROTEIN"/>
    <property type="match status" value="1"/>
</dbReference>
<keyword evidence="7" id="KW-0406">Ion transport</keyword>
<evidence type="ECO:0000313" key="11">
    <source>
        <dbReference type="Proteomes" id="UP000038045"/>
    </source>
</evidence>
<evidence type="ECO:0000256" key="5">
    <source>
        <dbReference type="ARBA" id="ARBA00022692"/>
    </source>
</evidence>
<dbReference type="InterPro" id="IPR016152">
    <property type="entry name" value="PTrfase/Anion_transptr"/>
</dbReference>
<evidence type="ECO:0000256" key="9">
    <source>
        <dbReference type="SAM" id="Phobius"/>
    </source>
</evidence>
<evidence type="ECO:0000259" key="10">
    <source>
        <dbReference type="Pfam" id="PF00955"/>
    </source>
</evidence>
<feature type="transmembrane region" description="Helical" evidence="9">
    <location>
        <begin position="398"/>
        <end position="419"/>
    </location>
</feature>
<proteinExistence type="inferred from homology"/>
<keyword evidence="5 9" id="KW-0812">Transmembrane</keyword>
<feature type="transmembrane region" description="Helical" evidence="9">
    <location>
        <begin position="695"/>
        <end position="716"/>
    </location>
</feature>
<feature type="transmembrane region" description="Helical" evidence="9">
    <location>
        <begin position="440"/>
        <end position="457"/>
    </location>
</feature>
<evidence type="ECO:0000256" key="3">
    <source>
        <dbReference type="ARBA" id="ARBA00022448"/>
    </source>
</evidence>
<feature type="transmembrane region" description="Helical" evidence="9">
    <location>
        <begin position="321"/>
        <end position="350"/>
    </location>
</feature>
<dbReference type="GO" id="GO:0050801">
    <property type="term" value="P:monoatomic ion homeostasis"/>
    <property type="evidence" value="ECO:0007669"/>
    <property type="project" value="TreeGrafter"/>
</dbReference>
<feature type="transmembrane region" description="Helical" evidence="9">
    <location>
        <begin position="284"/>
        <end position="301"/>
    </location>
</feature>
<accession>A0A0N4ZME0</accession>
<evidence type="ECO:0000313" key="12">
    <source>
        <dbReference type="WBParaSite" id="PTRK_0000970900.1"/>
    </source>
</evidence>
<keyword evidence="11" id="KW-1185">Reference proteome</keyword>
<reference evidence="12" key="1">
    <citation type="submission" date="2017-02" db="UniProtKB">
        <authorList>
            <consortium name="WormBaseParasite"/>
        </authorList>
    </citation>
    <scope>IDENTIFICATION</scope>
</reference>
<evidence type="ECO:0000256" key="1">
    <source>
        <dbReference type="ARBA" id="ARBA00004651"/>
    </source>
</evidence>
<dbReference type="InterPro" id="IPR011531">
    <property type="entry name" value="HCO3_transpt-like_TM_dom"/>
</dbReference>
<dbReference type="InterPro" id="IPR003020">
    <property type="entry name" value="HCO3_transpt_euk"/>
</dbReference>
<dbReference type="STRING" id="131310.A0A0N4ZME0"/>
<dbReference type="GO" id="GO:0005452">
    <property type="term" value="F:solute:inorganic anion antiporter activity"/>
    <property type="evidence" value="ECO:0007669"/>
    <property type="project" value="InterPro"/>
</dbReference>
<organism evidence="11 12">
    <name type="scientific">Parastrongyloides trichosuri</name>
    <name type="common">Possum-specific nematode worm</name>
    <dbReference type="NCBI Taxonomy" id="131310"/>
    <lineage>
        <taxon>Eukaryota</taxon>
        <taxon>Metazoa</taxon>
        <taxon>Ecdysozoa</taxon>
        <taxon>Nematoda</taxon>
        <taxon>Chromadorea</taxon>
        <taxon>Rhabditida</taxon>
        <taxon>Tylenchina</taxon>
        <taxon>Panagrolaimomorpha</taxon>
        <taxon>Strongyloidoidea</taxon>
        <taxon>Strongyloididae</taxon>
        <taxon>Parastrongyloides</taxon>
    </lineage>
</organism>
<comment type="subcellular location">
    <subcellularLocation>
        <location evidence="1">Cell membrane</location>
        <topology evidence="1">Multi-pass membrane protein</topology>
    </subcellularLocation>
</comment>
<evidence type="ECO:0000256" key="6">
    <source>
        <dbReference type="ARBA" id="ARBA00022989"/>
    </source>
</evidence>
<keyword evidence="6 9" id="KW-1133">Transmembrane helix</keyword>
<dbReference type="Proteomes" id="UP000038045">
    <property type="component" value="Unplaced"/>
</dbReference>
<dbReference type="WBParaSite" id="PTRK_0000970900.1">
    <property type="protein sequence ID" value="PTRK_0000970900.1"/>
    <property type="gene ID" value="PTRK_0000970900"/>
</dbReference>
<evidence type="ECO:0000256" key="7">
    <source>
        <dbReference type="ARBA" id="ARBA00023065"/>
    </source>
</evidence>
<dbReference type="AlphaFoldDB" id="A0A0N4ZME0"/>
<evidence type="ECO:0000256" key="2">
    <source>
        <dbReference type="ARBA" id="ARBA00010993"/>
    </source>
</evidence>
<keyword evidence="4" id="KW-1003">Cell membrane</keyword>
<feature type="transmembrane region" description="Helical" evidence="9">
    <location>
        <begin position="525"/>
        <end position="544"/>
    </location>
</feature>
<protein>
    <submittedName>
        <fullName evidence="12">HCO3_cotransp domain-containing protein</fullName>
    </submittedName>
</protein>